<gene>
    <name evidence="3" type="ORF">SAMN05216262_10740</name>
</gene>
<reference evidence="4" key="1">
    <citation type="submission" date="2016-10" db="EMBL/GenBank/DDBJ databases">
        <authorList>
            <person name="Varghese N."/>
            <person name="Submissions S."/>
        </authorList>
    </citation>
    <scope>NUCLEOTIDE SEQUENCE [LARGE SCALE GENOMIC DNA]</scope>
    <source>
        <strain evidence="4">CGMCC 1.9127</strain>
    </source>
</reference>
<dbReference type="STRING" id="641665.GCA_002104455_03422"/>
<name>A0A1H7N5X6_9GAMM</name>
<keyword evidence="4" id="KW-1185">Reference proteome</keyword>
<dbReference type="OrthoDB" id="176248at2"/>
<feature type="chain" id="PRO_5011570850" evidence="1">
    <location>
        <begin position="33"/>
        <end position="126"/>
    </location>
</feature>
<organism evidence="3 4">
    <name type="scientific">Colwellia chukchiensis</name>
    <dbReference type="NCBI Taxonomy" id="641665"/>
    <lineage>
        <taxon>Bacteria</taxon>
        <taxon>Pseudomonadati</taxon>
        <taxon>Pseudomonadota</taxon>
        <taxon>Gammaproteobacteria</taxon>
        <taxon>Alteromonadales</taxon>
        <taxon>Colwelliaceae</taxon>
        <taxon>Colwellia</taxon>
    </lineage>
</organism>
<evidence type="ECO:0000313" key="3">
    <source>
        <dbReference type="EMBL" id="SEL19002.1"/>
    </source>
</evidence>
<evidence type="ECO:0000259" key="2">
    <source>
        <dbReference type="Pfam" id="PF07715"/>
    </source>
</evidence>
<dbReference type="InterPro" id="IPR012910">
    <property type="entry name" value="Plug_dom"/>
</dbReference>
<dbReference type="RefSeq" id="WP_085284912.1">
    <property type="nucleotide sequence ID" value="NZ_FOBI01000007.1"/>
</dbReference>
<protein>
    <submittedName>
        <fullName evidence="3">TonB-dependent Receptor Plug Domain</fullName>
    </submittedName>
</protein>
<dbReference type="EMBL" id="FOBI01000007">
    <property type="protein sequence ID" value="SEL19002.1"/>
    <property type="molecule type" value="Genomic_DNA"/>
</dbReference>
<accession>A0A1H7N5X6</accession>
<dbReference type="SUPFAM" id="SSF56935">
    <property type="entry name" value="Porins"/>
    <property type="match status" value="1"/>
</dbReference>
<dbReference type="Gene3D" id="2.170.130.10">
    <property type="entry name" value="TonB-dependent receptor, plug domain"/>
    <property type="match status" value="1"/>
</dbReference>
<dbReference type="AlphaFoldDB" id="A0A1H7N5X6"/>
<evidence type="ECO:0000256" key="1">
    <source>
        <dbReference type="SAM" id="SignalP"/>
    </source>
</evidence>
<evidence type="ECO:0000313" key="4">
    <source>
        <dbReference type="Proteomes" id="UP000199297"/>
    </source>
</evidence>
<dbReference type="InterPro" id="IPR037066">
    <property type="entry name" value="Plug_dom_sf"/>
</dbReference>
<dbReference type="Pfam" id="PF07715">
    <property type="entry name" value="Plug"/>
    <property type="match status" value="1"/>
</dbReference>
<sequence>MNKSNKINSLFARKNMLSLAIAAAVTSVPVYAEEAEQAELDGDIEKIEVTGSRLTRTTFDAPSPTTVISAETIQMSGALNINDLLSTMPQFGKGFDATDGNYSFGNSGINAPDLRDLGPTRTLIPN</sequence>
<keyword evidence="3" id="KW-0675">Receptor</keyword>
<dbReference type="Proteomes" id="UP000199297">
    <property type="component" value="Unassembled WGS sequence"/>
</dbReference>
<proteinExistence type="predicted"/>
<keyword evidence="1" id="KW-0732">Signal</keyword>
<feature type="domain" description="TonB-dependent receptor plug" evidence="2">
    <location>
        <begin position="59"/>
        <end position="123"/>
    </location>
</feature>
<feature type="signal peptide" evidence="1">
    <location>
        <begin position="1"/>
        <end position="32"/>
    </location>
</feature>
<dbReference type="PANTHER" id="PTHR47234:SF3">
    <property type="entry name" value="SECRETIN_TONB SHORT N-TERMINAL DOMAIN-CONTAINING PROTEIN"/>
    <property type="match status" value="1"/>
</dbReference>
<dbReference type="PANTHER" id="PTHR47234">
    <property type="match status" value="1"/>
</dbReference>